<organism evidence="1 2">
    <name type="scientific">Arcicella gelida</name>
    <dbReference type="NCBI Taxonomy" id="2984195"/>
    <lineage>
        <taxon>Bacteria</taxon>
        <taxon>Pseudomonadati</taxon>
        <taxon>Bacteroidota</taxon>
        <taxon>Cytophagia</taxon>
        <taxon>Cytophagales</taxon>
        <taxon>Flectobacillaceae</taxon>
        <taxon>Arcicella</taxon>
    </lineage>
</organism>
<reference evidence="1 2" key="1">
    <citation type="submission" date="2023-12" db="EMBL/GenBank/DDBJ databases">
        <title>Novel species of the genus Arcicella isolated from rivers.</title>
        <authorList>
            <person name="Lu H."/>
        </authorList>
    </citation>
    <scope>NUCLEOTIDE SEQUENCE [LARGE SCALE GENOMIC DNA]</scope>
    <source>
        <strain evidence="1 2">DC2W</strain>
    </source>
</reference>
<keyword evidence="2" id="KW-1185">Reference proteome</keyword>
<dbReference type="EMBL" id="JAYGIL010000021">
    <property type="protein sequence ID" value="MEA5404494.1"/>
    <property type="molecule type" value="Genomic_DNA"/>
</dbReference>
<evidence type="ECO:0000313" key="2">
    <source>
        <dbReference type="Proteomes" id="UP001303899"/>
    </source>
</evidence>
<comment type="caution">
    <text evidence="1">The sequence shown here is derived from an EMBL/GenBank/DDBJ whole genome shotgun (WGS) entry which is preliminary data.</text>
</comment>
<name>A0ABU5S7P7_9BACT</name>
<dbReference type="RefSeq" id="WP_323697883.1">
    <property type="nucleotide sequence ID" value="NZ_JAYGIL010000021.1"/>
</dbReference>
<proteinExistence type="predicted"/>
<accession>A0ABU5S7P7</accession>
<protein>
    <submittedName>
        <fullName evidence="1">Uncharacterized protein</fullName>
    </submittedName>
</protein>
<gene>
    <name evidence="1" type="ORF">VB776_16295</name>
</gene>
<dbReference type="Proteomes" id="UP001303899">
    <property type="component" value="Unassembled WGS sequence"/>
</dbReference>
<sequence>MQNGQFASDENNFTDEVKKEVLNAMMIEKSEIGFIKKKLDKMFVSYLLSANADDTEERREIVNSYEAINILLEFL</sequence>
<evidence type="ECO:0000313" key="1">
    <source>
        <dbReference type="EMBL" id="MEA5404494.1"/>
    </source>
</evidence>